<name>A0AAU8HU57_9FIRM</name>
<evidence type="ECO:0000256" key="2">
    <source>
        <dbReference type="SAM" id="SignalP"/>
    </source>
</evidence>
<dbReference type="AlphaFoldDB" id="A0AAU8HU57"/>
<protein>
    <submittedName>
        <fullName evidence="3">Uncharacterized protein</fullName>
    </submittedName>
</protein>
<dbReference type="EMBL" id="CP159485">
    <property type="protein sequence ID" value="XCI28928.1"/>
    <property type="molecule type" value="Genomic_DNA"/>
</dbReference>
<keyword evidence="2" id="KW-0732">Signal</keyword>
<feature type="transmembrane region" description="Helical" evidence="1">
    <location>
        <begin position="483"/>
        <end position="501"/>
    </location>
</feature>
<accession>A0AAU8HU57</accession>
<reference evidence="3" key="2">
    <citation type="submission" date="2024-06" db="EMBL/GenBank/DDBJ databases">
        <authorList>
            <person name="Petrova K.O."/>
            <person name="Toshchakov S.V."/>
            <person name="Boltjanskaja Y.V."/>
            <person name="Kevbrin V.V."/>
        </authorList>
    </citation>
    <scope>NUCLEOTIDE SEQUENCE</scope>
    <source>
        <strain evidence="3">Z-710</strain>
    </source>
</reference>
<proteinExistence type="predicted"/>
<feature type="transmembrane region" description="Helical" evidence="1">
    <location>
        <begin position="411"/>
        <end position="433"/>
    </location>
</feature>
<keyword evidence="1" id="KW-0812">Transmembrane</keyword>
<feature type="transmembrane region" description="Helical" evidence="1">
    <location>
        <begin position="513"/>
        <end position="534"/>
    </location>
</feature>
<evidence type="ECO:0000256" key="1">
    <source>
        <dbReference type="SAM" id="Phobius"/>
    </source>
</evidence>
<sequence>MIKKILAITVLLLFSIPGLALAEETMFWPDGWSYFDSVGSFHRSFGEMDIVQKDDQIYFLTLSEERDHNVKLSLQQFDLTEQQVVSTGPTLNTNNRNIEELSFDKKGDTFYISWMTGANDLYYATMTESGEVSDPKHIYSGDRAMYSMKSFNINDKQYYLWREVYDGSANILSGHLDEDGNLSMFEGVFLGNDNTNYVKDVYTTSDKAEILWVSDQTLDGWGQINLFYTIYDGETVETIQLHEYVGISPGTPKFVSVGDELKVAWRQTISMRSGVEALNLISLEEGAQPRQIFSGPTFNNFDIIETKDQNLKLVLEVNLGYEREIYSANVDLQAEEQNFQRLTYDSRFFWTPKLVQHDGYQTVLFAGSERQDLEIFAMNNKFTDEPSMWRQLGLNEDGPLFSGFYFVFRNFMFAGLYTIVSILPLIVTTAIILTCRKYGVFNKEGRRTVIIQMIFGFTVLALFREARWAYFFERLDVFFDPSYTFYTFVATSILVLLPVHLSSMWKEDTGIPLSLALFIFIDQLFISLPTIVWYQ</sequence>
<dbReference type="RefSeq" id="WP_353893478.1">
    <property type="nucleotide sequence ID" value="NZ_CP159485.1"/>
</dbReference>
<feature type="signal peptide" evidence="2">
    <location>
        <begin position="1"/>
        <end position="22"/>
    </location>
</feature>
<keyword evidence="1" id="KW-0472">Membrane</keyword>
<organism evidence="3">
    <name type="scientific">Proteinivorax hydrogeniformans</name>
    <dbReference type="NCBI Taxonomy" id="1826727"/>
    <lineage>
        <taxon>Bacteria</taxon>
        <taxon>Bacillati</taxon>
        <taxon>Bacillota</taxon>
        <taxon>Clostridia</taxon>
        <taxon>Eubacteriales</taxon>
        <taxon>Proteinivoracaceae</taxon>
        <taxon>Proteinivorax</taxon>
    </lineage>
</organism>
<evidence type="ECO:0000313" key="3">
    <source>
        <dbReference type="EMBL" id="XCI28928.1"/>
    </source>
</evidence>
<gene>
    <name evidence="3" type="ORF">PRVXH_000222</name>
</gene>
<reference evidence="3" key="1">
    <citation type="journal article" date="2018" name="Antonie Van Leeuwenhoek">
        <title>Proteinivorax hydrogeniformans sp. nov., an anaerobic, haloalkaliphilic bacterium fermenting proteinaceous compounds with high hydrogen production.</title>
        <authorList>
            <person name="Boltyanskaya Y."/>
            <person name="Detkova E."/>
            <person name="Pimenov N."/>
            <person name="Kevbrin V."/>
        </authorList>
    </citation>
    <scope>NUCLEOTIDE SEQUENCE</scope>
    <source>
        <strain evidence="3">Z-710</strain>
    </source>
</reference>
<feature type="chain" id="PRO_5043437188" evidence="2">
    <location>
        <begin position="23"/>
        <end position="535"/>
    </location>
</feature>
<keyword evidence="1" id="KW-1133">Transmembrane helix</keyword>
<feature type="transmembrane region" description="Helical" evidence="1">
    <location>
        <begin position="445"/>
        <end position="463"/>
    </location>
</feature>